<dbReference type="Proteomes" id="UP000831151">
    <property type="component" value="Chromosome"/>
</dbReference>
<dbReference type="SUPFAM" id="SSF88659">
    <property type="entry name" value="Sigma3 and sigma4 domains of RNA polymerase sigma factors"/>
    <property type="match status" value="2"/>
</dbReference>
<dbReference type="GO" id="GO:0003677">
    <property type="term" value="F:DNA binding"/>
    <property type="evidence" value="ECO:0007669"/>
    <property type="project" value="UniProtKB-KW"/>
</dbReference>
<evidence type="ECO:0000256" key="2">
    <source>
        <dbReference type="ARBA" id="ARBA00023082"/>
    </source>
</evidence>
<keyword evidence="2" id="KW-0731">Sigma factor</keyword>
<evidence type="ECO:0000256" key="4">
    <source>
        <dbReference type="ARBA" id="ARBA00023163"/>
    </source>
</evidence>
<dbReference type="GO" id="GO:0006352">
    <property type="term" value="P:DNA-templated transcription initiation"/>
    <property type="evidence" value="ECO:0007669"/>
    <property type="project" value="InterPro"/>
</dbReference>
<dbReference type="KEGG" id="fms:M1R53_00045"/>
<gene>
    <name evidence="6" type="ORF">M1R53_00045</name>
</gene>
<dbReference type="NCBIfam" id="TIGR02980">
    <property type="entry name" value="SigBFG"/>
    <property type="match status" value="1"/>
</dbReference>
<dbReference type="PROSITE" id="PS00716">
    <property type="entry name" value="SIGMA70_2"/>
    <property type="match status" value="1"/>
</dbReference>
<dbReference type="InterPro" id="IPR014284">
    <property type="entry name" value="RNA_pol_sigma-70_dom"/>
</dbReference>
<evidence type="ECO:0000256" key="3">
    <source>
        <dbReference type="ARBA" id="ARBA00023125"/>
    </source>
</evidence>
<dbReference type="Gene3D" id="1.20.120.1810">
    <property type="match status" value="1"/>
</dbReference>
<dbReference type="Pfam" id="PF04545">
    <property type="entry name" value="Sigma70_r4"/>
    <property type="match status" value="1"/>
</dbReference>
<dbReference type="NCBIfam" id="TIGR02937">
    <property type="entry name" value="sigma70-ECF"/>
    <property type="match status" value="1"/>
</dbReference>
<dbReference type="PANTHER" id="PTHR30385">
    <property type="entry name" value="SIGMA FACTOR F FLAGELLAR"/>
    <property type="match status" value="1"/>
</dbReference>
<keyword evidence="3" id="KW-0238">DNA-binding</keyword>
<reference evidence="6" key="1">
    <citation type="submission" date="2022-04" db="EMBL/GenBank/DDBJ databases">
        <title>Complete genome sequences of Ezakiella coagulans and Fenollaria massiliensis.</title>
        <authorList>
            <person name="France M.T."/>
            <person name="Clifford J."/>
            <person name="Narina S."/>
            <person name="Rutt L."/>
            <person name="Ravel J."/>
        </authorList>
    </citation>
    <scope>NUCLEOTIDE SEQUENCE</scope>
    <source>
        <strain evidence="6">C0061C2</strain>
    </source>
</reference>
<keyword evidence="1" id="KW-0805">Transcription regulation</keyword>
<dbReference type="PRINTS" id="PR00046">
    <property type="entry name" value="SIGMA70FCT"/>
</dbReference>
<dbReference type="EMBL" id="CP096649">
    <property type="protein sequence ID" value="UQK59100.1"/>
    <property type="molecule type" value="Genomic_DNA"/>
</dbReference>
<dbReference type="GO" id="GO:0016987">
    <property type="term" value="F:sigma factor activity"/>
    <property type="evidence" value="ECO:0007669"/>
    <property type="project" value="UniProtKB-KW"/>
</dbReference>
<protein>
    <submittedName>
        <fullName evidence="6">SigB/SigF/SigG family RNA polymerase sigma factor</fullName>
    </submittedName>
</protein>
<dbReference type="InterPro" id="IPR007624">
    <property type="entry name" value="RNA_pol_sigma70_r3"/>
</dbReference>
<organism evidence="6 7">
    <name type="scientific">Fenollaria massiliensis</name>
    <dbReference type="NCBI Taxonomy" id="938288"/>
    <lineage>
        <taxon>Bacteria</taxon>
        <taxon>Bacillati</taxon>
        <taxon>Bacillota</taxon>
        <taxon>Clostridia</taxon>
        <taxon>Eubacteriales</taxon>
        <taxon>Fenollaria</taxon>
    </lineage>
</organism>
<dbReference type="PANTHER" id="PTHR30385:SF4">
    <property type="entry name" value="RNA POLYMERASE SIGMA-E FACTOR"/>
    <property type="match status" value="1"/>
</dbReference>
<dbReference type="InterPro" id="IPR000943">
    <property type="entry name" value="RNA_pol_sigma70"/>
</dbReference>
<accession>A0A9E7DJG7</accession>
<keyword evidence="7" id="KW-1185">Reference proteome</keyword>
<name>A0A9E7DJG7_9FIRM</name>
<keyword evidence="4" id="KW-0804">Transcription</keyword>
<dbReference type="Pfam" id="PF04542">
    <property type="entry name" value="Sigma70_r2"/>
    <property type="match status" value="1"/>
</dbReference>
<dbReference type="Pfam" id="PF04539">
    <property type="entry name" value="Sigma70_r3"/>
    <property type="match status" value="1"/>
</dbReference>
<dbReference type="InterPro" id="IPR013325">
    <property type="entry name" value="RNA_pol_sigma_r2"/>
</dbReference>
<evidence type="ECO:0000313" key="6">
    <source>
        <dbReference type="EMBL" id="UQK59100.1"/>
    </source>
</evidence>
<dbReference type="SUPFAM" id="SSF88946">
    <property type="entry name" value="Sigma2 domain of RNA polymerase sigma factors"/>
    <property type="match status" value="1"/>
</dbReference>
<dbReference type="InterPro" id="IPR007630">
    <property type="entry name" value="RNA_pol_sigma70_r4"/>
</dbReference>
<dbReference type="InterPro" id="IPR007627">
    <property type="entry name" value="RNA_pol_sigma70_r2"/>
</dbReference>
<proteinExistence type="predicted"/>
<dbReference type="RefSeq" id="WP_070600680.1">
    <property type="nucleotide sequence ID" value="NZ_CP096649.1"/>
</dbReference>
<dbReference type="InterPro" id="IPR014322">
    <property type="entry name" value="RNA_pol_sigma-B/F/G"/>
</dbReference>
<evidence type="ECO:0000256" key="1">
    <source>
        <dbReference type="ARBA" id="ARBA00023015"/>
    </source>
</evidence>
<sequence length="252" mass="29158">MTKAKKKDDIQELFEEYAKTHDQALRDKLIEKNLYIAEILAKKFIGKGIDYDDIFQIASLGLILAVERYEPSRGFKFSSFATPTILGEIKRYFRDKGWTIKVPRRVQENTKKVKDAYHHLSVVNGEVPTVKEIADYLGIDTDEVLLAMDAGKVYTPQSIDYEIGTDDKKTALSDIIGDDDQSFKDFEDREQLDSLMKNLSNTEKEIVRKRFFEQKTQLEIANELGLSQMSVSRIEKKALKEIKKHAKREDFY</sequence>
<dbReference type="AlphaFoldDB" id="A0A9E7DJG7"/>
<feature type="domain" description="RNA polymerase sigma-70" evidence="5">
    <location>
        <begin position="216"/>
        <end position="242"/>
    </location>
</feature>
<evidence type="ECO:0000259" key="5">
    <source>
        <dbReference type="PROSITE" id="PS00716"/>
    </source>
</evidence>
<dbReference type="PIRSF" id="PIRSF000770">
    <property type="entry name" value="RNA_pol_sigma-SigE/K"/>
    <property type="match status" value="1"/>
</dbReference>
<evidence type="ECO:0000313" key="7">
    <source>
        <dbReference type="Proteomes" id="UP000831151"/>
    </source>
</evidence>
<dbReference type="CDD" id="cd06171">
    <property type="entry name" value="Sigma70_r4"/>
    <property type="match status" value="1"/>
</dbReference>
<dbReference type="Gene3D" id="1.20.140.160">
    <property type="match status" value="1"/>
</dbReference>
<dbReference type="InterPro" id="IPR013324">
    <property type="entry name" value="RNA_pol_sigma_r3/r4-like"/>
</dbReference>